<dbReference type="OrthoDB" id="9793390at2"/>
<feature type="transmembrane region" description="Helical" evidence="8">
    <location>
        <begin position="266"/>
        <end position="289"/>
    </location>
</feature>
<organism evidence="9 10">
    <name type="scientific">Aquirufa antheringensis</name>
    <dbReference type="NCBI Taxonomy" id="2516559"/>
    <lineage>
        <taxon>Bacteria</taxon>
        <taxon>Pseudomonadati</taxon>
        <taxon>Bacteroidota</taxon>
        <taxon>Cytophagia</taxon>
        <taxon>Cytophagales</taxon>
        <taxon>Flectobacillaceae</taxon>
        <taxon>Aquirufa</taxon>
    </lineage>
</organism>
<feature type="transmembrane region" description="Helical" evidence="8">
    <location>
        <begin position="229"/>
        <end position="259"/>
    </location>
</feature>
<evidence type="ECO:0000256" key="7">
    <source>
        <dbReference type="ARBA" id="ARBA00023136"/>
    </source>
</evidence>
<keyword evidence="3" id="KW-0813">Transport</keyword>
<sequence>MSNNTAYSSRLSNALLSMALIIAAAYLLQDLLILLSFALVLSLLLLPASKWMEAKGFPRALSIFIAILLTFALISSLLFVAGMQIMEFSSEFPLFAKKAEKWISSLQSFISANFNISRRKQMLELSNELMALLKNSGVIISTTFSTALHTVTALILVPVFTFFFLFYRDFFESFLQKVFPKTEAQVLTKVMEKTGSVVQGYLVGLLVVMLIVGVLNSVGFWWIGVEYPVFFGFLTGVLLLIPYIGIWMGALLPILLSLVTLSPSHALAVVAWVAAAQFIEANFITPLVVGSKVSMNPMVAMLALLCGELLWGIPGLILALPLTAVMKVIFDSIPNLAPYGFLLGEAPARTTKSTKETKAP</sequence>
<keyword evidence="10" id="KW-1185">Reference proteome</keyword>
<evidence type="ECO:0000256" key="2">
    <source>
        <dbReference type="ARBA" id="ARBA00009773"/>
    </source>
</evidence>
<dbReference type="PANTHER" id="PTHR21716:SF53">
    <property type="entry name" value="PERMEASE PERM-RELATED"/>
    <property type="match status" value="1"/>
</dbReference>
<evidence type="ECO:0000256" key="6">
    <source>
        <dbReference type="ARBA" id="ARBA00022989"/>
    </source>
</evidence>
<dbReference type="Pfam" id="PF01594">
    <property type="entry name" value="AI-2E_transport"/>
    <property type="match status" value="1"/>
</dbReference>
<comment type="similarity">
    <text evidence="2">Belongs to the autoinducer-2 exporter (AI-2E) (TC 2.A.86) family.</text>
</comment>
<protein>
    <submittedName>
        <fullName evidence="9">AI-2E family transporter</fullName>
    </submittedName>
</protein>
<evidence type="ECO:0000313" key="10">
    <source>
        <dbReference type="Proteomes" id="UP000293583"/>
    </source>
</evidence>
<accession>A0A4V2IVZ7</accession>
<feature type="transmembrane region" description="Helical" evidence="8">
    <location>
        <begin position="201"/>
        <end position="223"/>
    </location>
</feature>
<name>A0A4V2IVZ7_9BACT</name>
<keyword evidence="7 8" id="KW-0472">Membrane</keyword>
<keyword evidence="6 8" id="KW-1133">Transmembrane helix</keyword>
<evidence type="ECO:0000256" key="8">
    <source>
        <dbReference type="SAM" id="Phobius"/>
    </source>
</evidence>
<evidence type="ECO:0000256" key="3">
    <source>
        <dbReference type="ARBA" id="ARBA00022448"/>
    </source>
</evidence>
<dbReference type="Proteomes" id="UP000293583">
    <property type="component" value="Unassembled WGS sequence"/>
</dbReference>
<keyword evidence="4" id="KW-1003">Cell membrane</keyword>
<dbReference type="EMBL" id="SEWY01000002">
    <property type="protein sequence ID" value="TBH74215.1"/>
    <property type="molecule type" value="Genomic_DNA"/>
</dbReference>
<gene>
    <name evidence="9" type="ORF">EWU20_03505</name>
</gene>
<feature type="transmembrane region" description="Helical" evidence="8">
    <location>
        <begin position="309"/>
        <end position="330"/>
    </location>
</feature>
<proteinExistence type="inferred from homology"/>
<comment type="caution">
    <text evidence="9">The sequence shown here is derived from an EMBL/GenBank/DDBJ whole genome shotgun (WGS) entry which is preliminary data.</text>
</comment>
<comment type="subcellular location">
    <subcellularLocation>
        <location evidence="1">Cell membrane</location>
        <topology evidence="1">Multi-pass membrane protein</topology>
    </subcellularLocation>
</comment>
<dbReference type="GO" id="GO:0005886">
    <property type="term" value="C:plasma membrane"/>
    <property type="evidence" value="ECO:0007669"/>
    <property type="project" value="UniProtKB-SubCell"/>
</dbReference>
<feature type="transmembrane region" description="Helical" evidence="8">
    <location>
        <begin position="138"/>
        <end position="167"/>
    </location>
</feature>
<reference evidence="9 10" key="1">
    <citation type="submission" date="2019-02" db="EMBL/GenBank/DDBJ databases">
        <title>Genome of a new Bacteroidetes strain.</title>
        <authorList>
            <person name="Pitt A."/>
        </authorList>
    </citation>
    <scope>NUCLEOTIDE SEQUENCE [LARGE SCALE GENOMIC DNA]</scope>
    <source>
        <strain evidence="9 10">103A-SOEBACH</strain>
    </source>
</reference>
<evidence type="ECO:0000313" key="9">
    <source>
        <dbReference type="EMBL" id="TBH74215.1"/>
    </source>
</evidence>
<keyword evidence="5 8" id="KW-0812">Transmembrane</keyword>
<feature type="transmembrane region" description="Helical" evidence="8">
    <location>
        <begin position="60"/>
        <end position="85"/>
    </location>
</feature>
<evidence type="ECO:0000256" key="4">
    <source>
        <dbReference type="ARBA" id="ARBA00022475"/>
    </source>
</evidence>
<dbReference type="RefSeq" id="WP_130922742.1">
    <property type="nucleotide sequence ID" value="NZ_CP049835.1"/>
</dbReference>
<dbReference type="AlphaFoldDB" id="A0A4V2IVZ7"/>
<evidence type="ECO:0000256" key="1">
    <source>
        <dbReference type="ARBA" id="ARBA00004651"/>
    </source>
</evidence>
<feature type="transmembrane region" description="Helical" evidence="8">
    <location>
        <begin position="20"/>
        <end position="48"/>
    </location>
</feature>
<dbReference type="PANTHER" id="PTHR21716">
    <property type="entry name" value="TRANSMEMBRANE PROTEIN"/>
    <property type="match status" value="1"/>
</dbReference>
<dbReference type="InterPro" id="IPR002549">
    <property type="entry name" value="AI-2E-like"/>
</dbReference>
<evidence type="ECO:0000256" key="5">
    <source>
        <dbReference type="ARBA" id="ARBA00022692"/>
    </source>
</evidence>